<dbReference type="GO" id="GO:0016787">
    <property type="term" value="F:hydrolase activity"/>
    <property type="evidence" value="ECO:0007669"/>
    <property type="project" value="UniProtKB-KW"/>
</dbReference>
<dbReference type="Proteomes" id="UP000320314">
    <property type="component" value="Unassembled WGS sequence"/>
</dbReference>
<dbReference type="AlphaFoldDB" id="A0A506U0D4"/>
<dbReference type="RefSeq" id="WP_141167544.1">
    <property type="nucleotide sequence ID" value="NZ_VHLH01000025.1"/>
</dbReference>
<name>A0A506U0D4_9HYPH</name>
<accession>A0A506U0D4</accession>
<dbReference type="EMBL" id="VHLH01000025">
    <property type="protein sequence ID" value="TPW26928.1"/>
    <property type="molecule type" value="Genomic_DNA"/>
</dbReference>
<sequence length="231" mass="24633">MMPVTAEALAEHLLAALANVRKDRLIVAIAGPPGAGKSTLAGHLADTLETGAGSGTAIVVGMDGFHLDDTVLEARGHRARKGAPFTFDVAGLHATLARIENGKEAVAVPVFDRSLELARAGACIVEPRHRIVLVEGNYLLLEEAPWCDLAPLFDMTIMIESDRTTLRRRLTERWLGHGLDEAAARAKVEENDAPNADLVQSASRPATMVFQSPPDPEDQATRPTGRPVPSG</sequence>
<reference evidence="2 3" key="1">
    <citation type="submission" date="2019-06" db="EMBL/GenBank/DDBJ databases">
        <authorList>
            <person name="Li M."/>
        </authorList>
    </citation>
    <scope>NUCLEOTIDE SEQUENCE [LARGE SCALE GENOMIC DNA]</scope>
    <source>
        <strain evidence="2 3">BGMRC6574</strain>
    </source>
</reference>
<dbReference type="NCBIfam" id="NF006746">
    <property type="entry name" value="PRK09270.1-5"/>
    <property type="match status" value="1"/>
</dbReference>
<organism evidence="2 3">
    <name type="scientific">Pararhizobium mangrovi</name>
    <dbReference type="NCBI Taxonomy" id="2590452"/>
    <lineage>
        <taxon>Bacteria</taxon>
        <taxon>Pseudomonadati</taxon>
        <taxon>Pseudomonadota</taxon>
        <taxon>Alphaproteobacteria</taxon>
        <taxon>Hyphomicrobiales</taxon>
        <taxon>Rhizobiaceae</taxon>
        <taxon>Rhizobium/Agrobacterium group</taxon>
        <taxon>Pararhizobium</taxon>
    </lineage>
</organism>
<feature type="region of interest" description="Disordered" evidence="1">
    <location>
        <begin position="200"/>
        <end position="231"/>
    </location>
</feature>
<dbReference type="PANTHER" id="PTHR10285">
    <property type="entry name" value="URIDINE KINASE"/>
    <property type="match status" value="1"/>
</dbReference>
<keyword evidence="3" id="KW-1185">Reference proteome</keyword>
<evidence type="ECO:0000313" key="3">
    <source>
        <dbReference type="Proteomes" id="UP000320314"/>
    </source>
</evidence>
<gene>
    <name evidence="2" type="ORF">FJU11_13235</name>
</gene>
<dbReference type="Gene3D" id="3.40.50.300">
    <property type="entry name" value="P-loop containing nucleotide triphosphate hydrolases"/>
    <property type="match status" value="3"/>
</dbReference>
<evidence type="ECO:0000256" key="1">
    <source>
        <dbReference type="SAM" id="MobiDB-lite"/>
    </source>
</evidence>
<proteinExistence type="predicted"/>
<dbReference type="SUPFAM" id="SSF52540">
    <property type="entry name" value="P-loop containing nucleoside triphosphate hydrolases"/>
    <property type="match status" value="1"/>
</dbReference>
<comment type="caution">
    <text evidence="2">The sequence shown here is derived from an EMBL/GenBank/DDBJ whole genome shotgun (WGS) entry which is preliminary data.</text>
</comment>
<keyword evidence="2" id="KW-0378">Hydrolase</keyword>
<evidence type="ECO:0000313" key="2">
    <source>
        <dbReference type="EMBL" id="TPW26928.1"/>
    </source>
</evidence>
<dbReference type="OrthoDB" id="3192509at2"/>
<dbReference type="InterPro" id="IPR027417">
    <property type="entry name" value="P-loop_NTPase"/>
</dbReference>
<protein>
    <submittedName>
        <fullName evidence="2">Nucleoside triphosphate hydrolase</fullName>
    </submittedName>
</protein>